<name>A0A8H5K3Q9_9HYPO</name>
<dbReference type="Gene3D" id="2.40.128.600">
    <property type="match status" value="1"/>
</dbReference>
<dbReference type="PANTHER" id="PTHR46825:SF14">
    <property type="entry name" value="BETA-LACTAMASE-RELATED DOMAIN-CONTAINING PROTEIN"/>
    <property type="match status" value="1"/>
</dbReference>
<feature type="domain" description="Peptidase S12 Pab87-related C-terminal" evidence="3">
    <location>
        <begin position="421"/>
        <end position="521"/>
    </location>
</feature>
<dbReference type="EMBL" id="JAAOAO010000055">
    <property type="protein sequence ID" value="KAF5565556.1"/>
    <property type="molecule type" value="Genomic_DNA"/>
</dbReference>
<keyword evidence="5" id="KW-1185">Reference proteome</keyword>
<proteinExistence type="inferred from homology"/>
<evidence type="ECO:0000256" key="1">
    <source>
        <dbReference type="ARBA" id="ARBA00038215"/>
    </source>
</evidence>
<sequence>MMHYSHPNVHDAIASLEPQMHDICKASGATGLSLSVVSGGEEAYAKHFGFRDLEAKEAPDGDTTYFIGSVTKGMVAVLVGILVEEGKLGWSTRVASILPELQDSFDGRGSEITIADLLSHRTGVARSDALWISRAGNILLPKSESLGTWAAQPVVRDFRSDFLYNNYVYDVVGQIIEMVEQKSLEEIFKERVWEPLGVHRTSMEDLAGNTKAAKAYYALDDAFSYEVPIPTISHKTIMGAGGAIRSCTDDLAKYYSSFMRAVNHQFNNKTTSTPDSPFKQLTTILRPHNQLDLTSLREQSYALGWGRAQLPCRLGTLSYNYLLIPSMPDIGRGAPGQLALYHGGSIQGFSTAVYLLPETETAIIAMQNSSGLGDACDWIPQMITHKLSGSTESIDFPGLAIVAAKAALSLPEKIEDELQKRRESGTSHLDPEAYTGRYWNDLRNFRIDVKVLNGRLYMNFQGIASETFELRHYHHHSWTWNVTHNETAKLGRHPNRPWMPYIIEFDCGENKEAQALLWKYDEEHLEPRVFKLEEGSRRE</sequence>
<dbReference type="Pfam" id="PF11954">
    <property type="entry name" value="DUF3471"/>
    <property type="match status" value="1"/>
</dbReference>
<comment type="similarity">
    <text evidence="1">Belongs to the peptidase S12 family.</text>
</comment>
<dbReference type="PANTHER" id="PTHR46825">
    <property type="entry name" value="D-ALANYL-D-ALANINE-CARBOXYPEPTIDASE/ENDOPEPTIDASE AMPH"/>
    <property type="match status" value="1"/>
</dbReference>
<protein>
    <submittedName>
        <fullName evidence="4">Beta-lactamase family</fullName>
    </submittedName>
</protein>
<feature type="domain" description="Beta-lactamase-related" evidence="2">
    <location>
        <begin position="27"/>
        <end position="375"/>
    </location>
</feature>
<dbReference type="InterPro" id="IPR012338">
    <property type="entry name" value="Beta-lactam/transpept-like"/>
</dbReference>
<dbReference type="InterPro" id="IPR021860">
    <property type="entry name" value="Peptidase_S12_Pab87-rel_C"/>
</dbReference>
<comment type="caution">
    <text evidence="4">The sequence shown here is derived from an EMBL/GenBank/DDBJ whole genome shotgun (WGS) entry which is preliminary data.</text>
</comment>
<dbReference type="Gene3D" id="3.40.710.10">
    <property type="entry name" value="DD-peptidase/beta-lactamase superfamily"/>
    <property type="match status" value="1"/>
</dbReference>
<evidence type="ECO:0000259" key="3">
    <source>
        <dbReference type="Pfam" id="PF11954"/>
    </source>
</evidence>
<evidence type="ECO:0000313" key="4">
    <source>
        <dbReference type="EMBL" id="KAF5565556.1"/>
    </source>
</evidence>
<dbReference type="Pfam" id="PF00144">
    <property type="entry name" value="Beta-lactamase"/>
    <property type="match status" value="1"/>
</dbReference>
<evidence type="ECO:0000259" key="2">
    <source>
        <dbReference type="Pfam" id="PF00144"/>
    </source>
</evidence>
<dbReference type="InterPro" id="IPR001466">
    <property type="entry name" value="Beta-lactam-related"/>
</dbReference>
<gene>
    <name evidence="4" type="ORF">FNAPI_1599</name>
</gene>
<organism evidence="4 5">
    <name type="scientific">Fusarium napiforme</name>
    <dbReference type="NCBI Taxonomy" id="42672"/>
    <lineage>
        <taxon>Eukaryota</taxon>
        <taxon>Fungi</taxon>
        <taxon>Dikarya</taxon>
        <taxon>Ascomycota</taxon>
        <taxon>Pezizomycotina</taxon>
        <taxon>Sordariomycetes</taxon>
        <taxon>Hypocreomycetidae</taxon>
        <taxon>Hypocreales</taxon>
        <taxon>Nectriaceae</taxon>
        <taxon>Fusarium</taxon>
        <taxon>Fusarium fujikuroi species complex</taxon>
    </lineage>
</organism>
<accession>A0A8H5K3Q9</accession>
<reference evidence="4 5" key="1">
    <citation type="submission" date="2020-05" db="EMBL/GenBank/DDBJ databases">
        <title>Identification and distribution of gene clusters putatively required for synthesis of sphingolipid metabolism inhibitors in phylogenetically diverse species of the filamentous fungus Fusarium.</title>
        <authorList>
            <person name="Kim H.-S."/>
            <person name="Busman M."/>
            <person name="Brown D.W."/>
            <person name="Divon H."/>
            <person name="Uhlig S."/>
            <person name="Proctor R.H."/>
        </authorList>
    </citation>
    <scope>NUCLEOTIDE SEQUENCE [LARGE SCALE GENOMIC DNA]</scope>
    <source>
        <strain evidence="4 5">NRRL 25196</strain>
    </source>
</reference>
<evidence type="ECO:0000313" key="5">
    <source>
        <dbReference type="Proteomes" id="UP000574317"/>
    </source>
</evidence>
<dbReference type="SUPFAM" id="SSF56601">
    <property type="entry name" value="beta-lactamase/transpeptidase-like"/>
    <property type="match status" value="1"/>
</dbReference>
<dbReference type="AlphaFoldDB" id="A0A8H5K3Q9"/>
<dbReference type="Proteomes" id="UP000574317">
    <property type="component" value="Unassembled WGS sequence"/>
</dbReference>
<dbReference type="InterPro" id="IPR050491">
    <property type="entry name" value="AmpC-like"/>
</dbReference>